<reference evidence="3 4" key="1">
    <citation type="submission" date="2023-04" db="EMBL/GenBank/DDBJ databases">
        <title>A novel bacteria isolated from coastal sediment.</title>
        <authorList>
            <person name="Liu X.-J."/>
            <person name="Du Z.-J."/>
        </authorList>
    </citation>
    <scope>NUCLEOTIDE SEQUENCE [LARGE SCALE GENOMIC DNA]</scope>
    <source>
        <strain evidence="3 4">SDUM461004</strain>
    </source>
</reference>
<sequence>MKKMNKTYNNSLVKLTLCGVITFGCAAVSLHAVDPIPSPIVLDYNDVTLDGNVDRSASFTDDVIKTGRWAYAGQSQGLIKFDLSSFAGVAQNEIDQVTLTLTIGEEVRLSDLEYGIANVYRFGGLNSADSGVSIPWDAAATRETYDGTNVWPEWTDDAGSEDEIGEAVVASTRVEASLLKLDGEALVVKEVGDTVVFDVTEIVMDWLYRGAPNGGLLISVGGDEDRLFYGGKAGYWRKAGFYSSDLESATQSPLLEMSFIPEVSQYGLLMGSCAFMTLLVVRRRSNRA</sequence>
<protein>
    <recommendedName>
        <fullName evidence="5">PEP-CTERM sorting domain-containing protein</fullName>
    </recommendedName>
</protein>
<keyword evidence="1" id="KW-0812">Transmembrane</keyword>
<dbReference type="Proteomes" id="UP001243717">
    <property type="component" value="Unassembled WGS sequence"/>
</dbReference>
<keyword evidence="1" id="KW-0472">Membrane</keyword>
<comment type="caution">
    <text evidence="3">The sequence shown here is derived from an EMBL/GenBank/DDBJ whole genome shotgun (WGS) entry which is preliminary data.</text>
</comment>
<feature type="signal peptide" evidence="2">
    <location>
        <begin position="1"/>
        <end position="26"/>
    </location>
</feature>
<keyword evidence="1" id="KW-1133">Transmembrane helix</keyword>
<evidence type="ECO:0000313" key="4">
    <source>
        <dbReference type="Proteomes" id="UP001243717"/>
    </source>
</evidence>
<dbReference type="PROSITE" id="PS51257">
    <property type="entry name" value="PROKAR_LIPOPROTEIN"/>
    <property type="match status" value="1"/>
</dbReference>
<proteinExistence type="predicted"/>
<accession>A0ABU1ADQ6</accession>
<evidence type="ECO:0008006" key="5">
    <source>
        <dbReference type="Google" id="ProtNLM"/>
    </source>
</evidence>
<dbReference type="EMBL" id="JARXIC010000001">
    <property type="protein sequence ID" value="MDQ8192811.1"/>
    <property type="molecule type" value="Genomic_DNA"/>
</dbReference>
<organism evidence="3 4">
    <name type="scientific">Thalassobacterium sedimentorum</name>
    <dbReference type="NCBI Taxonomy" id="3041258"/>
    <lineage>
        <taxon>Bacteria</taxon>
        <taxon>Pseudomonadati</taxon>
        <taxon>Verrucomicrobiota</taxon>
        <taxon>Opitutia</taxon>
        <taxon>Puniceicoccales</taxon>
        <taxon>Coraliomargaritaceae</taxon>
        <taxon>Thalassobacterium</taxon>
    </lineage>
</organism>
<keyword evidence="4" id="KW-1185">Reference proteome</keyword>
<feature type="transmembrane region" description="Helical" evidence="1">
    <location>
        <begin position="263"/>
        <end position="281"/>
    </location>
</feature>
<evidence type="ECO:0000256" key="1">
    <source>
        <dbReference type="SAM" id="Phobius"/>
    </source>
</evidence>
<feature type="chain" id="PRO_5046235140" description="PEP-CTERM sorting domain-containing protein" evidence="2">
    <location>
        <begin position="27"/>
        <end position="288"/>
    </location>
</feature>
<keyword evidence="2" id="KW-0732">Signal</keyword>
<gene>
    <name evidence="3" type="ORF">QEH59_00140</name>
</gene>
<evidence type="ECO:0000313" key="3">
    <source>
        <dbReference type="EMBL" id="MDQ8192811.1"/>
    </source>
</evidence>
<name>A0ABU1ADQ6_9BACT</name>
<evidence type="ECO:0000256" key="2">
    <source>
        <dbReference type="SAM" id="SignalP"/>
    </source>
</evidence>